<dbReference type="GO" id="GO:1990904">
    <property type="term" value="C:ribonucleoprotein complex"/>
    <property type="evidence" value="ECO:0007669"/>
    <property type="project" value="UniProtKB-KW"/>
</dbReference>
<dbReference type="GO" id="GO:0005840">
    <property type="term" value="C:ribosome"/>
    <property type="evidence" value="ECO:0007669"/>
    <property type="project" value="UniProtKB-KW"/>
</dbReference>
<dbReference type="GO" id="GO:0006412">
    <property type="term" value="P:translation"/>
    <property type="evidence" value="ECO:0007669"/>
    <property type="project" value="UniProtKB-UniRule"/>
</dbReference>
<dbReference type="InterPro" id="IPR000630">
    <property type="entry name" value="Ribosomal_uS8"/>
</dbReference>
<dbReference type="FunFam" id="3.30.1370.30:FF:000002">
    <property type="entry name" value="30S ribosomal protein S8"/>
    <property type="match status" value="1"/>
</dbReference>
<dbReference type="NCBIfam" id="NF001109">
    <property type="entry name" value="PRK00136.1"/>
    <property type="match status" value="1"/>
</dbReference>
<dbReference type="EMBL" id="LR744089">
    <property type="protein sequence ID" value="CAA3706296.1"/>
    <property type="molecule type" value="Genomic_DNA"/>
</dbReference>
<evidence type="ECO:0000313" key="10">
    <source>
        <dbReference type="EMBL" id="CAA3706296.1"/>
    </source>
</evidence>
<evidence type="ECO:0000256" key="4">
    <source>
        <dbReference type="ARBA" id="ARBA00022980"/>
    </source>
</evidence>
<evidence type="ECO:0000256" key="7">
    <source>
        <dbReference type="ARBA" id="ARBA00046740"/>
    </source>
</evidence>
<dbReference type="Gene3D" id="3.30.1490.10">
    <property type="match status" value="1"/>
</dbReference>
<name>A0A6S6RYK9_9GAMM</name>
<gene>
    <name evidence="8 10" type="primary">rpsH</name>
    <name evidence="10" type="ORF">PEMO_0122</name>
</gene>
<dbReference type="Gene3D" id="3.30.1370.30">
    <property type="match status" value="1"/>
</dbReference>
<evidence type="ECO:0000256" key="3">
    <source>
        <dbReference type="ARBA" id="ARBA00022884"/>
    </source>
</evidence>
<evidence type="ECO:0000256" key="2">
    <source>
        <dbReference type="ARBA" id="ARBA00022730"/>
    </source>
</evidence>
<evidence type="ECO:0000256" key="5">
    <source>
        <dbReference type="ARBA" id="ARBA00023274"/>
    </source>
</evidence>
<dbReference type="GO" id="GO:0019843">
    <property type="term" value="F:rRNA binding"/>
    <property type="evidence" value="ECO:0007669"/>
    <property type="project" value="UniProtKB-UniRule"/>
</dbReference>
<dbReference type="GO" id="GO:0003735">
    <property type="term" value="F:structural constituent of ribosome"/>
    <property type="evidence" value="ECO:0007669"/>
    <property type="project" value="InterPro"/>
</dbReference>
<reference evidence="10 11" key="1">
    <citation type="submission" date="2019-12" db="EMBL/GenBank/DDBJ databases">
        <authorList>
            <person name="Santos-Garcia D."/>
            <person name="Santos-Garcia D."/>
            <person name="Santos-Garcia D."/>
        </authorList>
    </citation>
    <scope>NUCLEOTIDE SEQUENCE [LARGE SCALE GENOMIC DNA]</scope>
    <source>
        <strain evidence="10">PeMo</strain>
    </source>
</reference>
<dbReference type="SUPFAM" id="SSF56047">
    <property type="entry name" value="Ribosomal protein S8"/>
    <property type="match status" value="1"/>
</dbReference>
<accession>A0A6S6RYK9</accession>
<keyword evidence="3 8" id="KW-0694">RNA-binding</keyword>
<comment type="subunit">
    <text evidence="7 8">Part of the 30S ribosomal subunit. Contacts proteins S5 and S12.</text>
</comment>
<comment type="similarity">
    <text evidence="1 8 9">Belongs to the universal ribosomal protein uS8 family.</text>
</comment>
<evidence type="ECO:0000313" key="11">
    <source>
        <dbReference type="Proteomes" id="UP000510842"/>
    </source>
</evidence>
<organism evidence="10 11">
    <name type="scientific">Candidatus Portiera aleyrodidarum</name>
    <name type="common">primary endosymbiont of Bemisia tabaci</name>
    <dbReference type="NCBI Taxonomy" id="91844"/>
    <lineage>
        <taxon>Bacteria</taxon>
        <taxon>Pseudomonadati</taxon>
        <taxon>Pseudomonadota</taxon>
        <taxon>Gammaproteobacteria</taxon>
        <taxon>Candidatus Johnevansiales</taxon>
        <taxon>Candidatus Johnevansiaceae</taxon>
        <taxon>Candidatus Portiera</taxon>
    </lineage>
</organism>
<dbReference type="GO" id="GO:0005737">
    <property type="term" value="C:cytoplasm"/>
    <property type="evidence" value="ECO:0007669"/>
    <property type="project" value="UniProtKB-ARBA"/>
</dbReference>
<keyword evidence="5 8" id="KW-0687">Ribonucleoprotein</keyword>
<keyword evidence="4 8" id="KW-0689">Ribosomal protein</keyword>
<evidence type="ECO:0000256" key="1">
    <source>
        <dbReference type="ARBA" id="ARBA00006471"/>
    </source>
</evidence>
<evidence type="ECO:0000256" key="8">
    <source>
        <dbReference type="HAMAP-Rule" id="MF_01302"/>
    </source>
</evidence>
<proteinExistence type="inferred from homology"/>
<dbReference type="HAMAP" id="MF_01302_B">
    <property type="entry name" value="Ribosomal_uS8_B"/>
    <property type="match status" value="1"/>
</dbReference>
<dbReference type="InterPro" id="IPR035987">
    <property type="entry name" value="Ribosomal_uS8_sf"/>
</dbReference>
<dbReference type="FunFam" id="3.30.1490.10:FF:000001">
    <property type="entry name" value="30S ribosomal protein S8"/>
    <property type="match status" value="1"/>
</dbReference>
<dbReference type="PROSITE" id="PS00053">
    <property type="entry name" value="RIBOSOMAL_S8"/>
    <property type="match status" value="1"/>
</dbReference>
<dbReference type="RefSeq" id="WP_180824725.1">
    <property type="nucleotide sequence ID" value="NZ_LR744089.1"/>
</dbReference>
<evidence type="ECO:0000256" key="6">
    <source>
        <dbReference type="ARBA" id="ARBA00035258"/>
    </source>
</evidence>
<dbReference type="PANTHER" id="PTHR11758">
    <property type="entry name" value="40S RIBOSOMAL PROTEIN S15A"/>
    <property type="match status" value="1"/>
</dbReference>
<dbReference type="Pfam" id="PF00410">
    <property type="entry name" value="Ribosomal_S8"/>
    <property type="match status" value="1"/>
</dbReference>
<protein>
    <recommendedName>
        <fullName evidence="6 8">Small ribosomal subunit protein uS8</fullName>
    </recommendedName>
</protein>
<comment type="function">
    <text evidence="8">One of the primary rRNA binding proteins, it binds directly to 16S rRNA central domain where it helps coordinate assembly of the platform of the 30S subunit.</text>
</comment>
<keyword evidence="11" id="KW-1185">Reference proteome</keyword>
<dbReference type="AlphaFoldDB" id="A0A6S6RYK9"/>
<keyword evidence="2 8" id="KW-0699">rRNA-binding</keyword>
<dbReference type="InterPro" id="IPR047863">
    <property type="entry name" value="Ribosomal_uS8_CS"/>
</dbReference>
<sequence>MNMQDTISDMLTRIRNAQLAYMETVLIPSSKIKLEIARILKEEGYILYYENDDKSKNIKIKLKYFKGKPVIEKIKRISKPSLRIYQGKDKLKKVSNGLGIAIISTSKGVMTSYEARKKGIGGEVICTVS</sequence>
<evidence type="ECO:0000256" key="9">
    <source>
        <dbReference type="RuleBase" id="RU003660"/>
    </source>
</evidence>
<dbReference type="Proteomes" id="UP000510842">
    <property type="component" value="Chromosome"/>
</dbReference>